<dbReference type="GO" id="GO:0043542">
    <property type="term" value="P:endothelial cell migration"/>
    <property type="evidence" value="ECO:0007669"/>
    <property type="project" value="TreeGrafter"/>
</dbReference>
<dbReference type="SMART" id="SM01394">
    <property type="entry name" value="S_100"/>
    <property type="match status" value="1"/>
</dbReference>
<evidence type="ECO:0000313" key="5">
    <source>
        <dbReference type="EMBL" id="KAK4807691.1"/>
    </source>
</evidence>
<dbReference type="Proteomes" id="UP001333110">
    <property type="component" value="Unassembled WGS sequence"/>
</dbReference>
<dbReference type="InterPro" id="IPR002048">
    <property type="entry name" value="EF_hand_dom"/>
</dbReference>
<evidence type="ECO:0000256" key="1">
    <source>
        <dbReference type="ARBA" id="ARBA00007323"/>
    </source>
</evidence>
<dbReference type="Pfam" id="PF01023">
    <property type="entry name" value="S_100"/>
    <property type="match status" value="1"/>
</dbReference>
<protein>
    <recommendedName>
        <fullName evidence="4">EF-hand domain-containing protein</fullName>
    </recommendedName>
</protein>
<feature type="domain" description="EF-hand" evidence="4">
    <location>
        <begin position="70"/>
        <end position="105"/>
    </location>
</feature>
<evidence type="ECO:0000256" key="3">
    <source>
        <dbReference type="ARBA" id="ARBA00022837"/>
    </source>
</evidence>
<dbReference type="PANTHER" id="PTHR11639:SF134">
    <property type="entry name" value="PROTEIN S100-A1-RELATED"/>
    <property type="match status" value="1"/>
</dbReference>
<evidence type="ECO:0000256" key="2">
    <source>
        <dbReference type="ARBA" id="ARBA00022723"/>
    </source>
</evidence>
<dbReference type="SUPFAM" id="SSF47473">
    <property type="entry name" value="EF-hand"/>
    <property type="match status" value="1"/>
</dbReference>
<gene>
    <name evidence="5" type="ORF">QYF61_019389</name>
</gene>
<dbReference type="Gene3D" id="1.10.238.10">
    <property type="entry name" value="EF-hand"/>
    <property type="match status" value="1"/>
</dbReference>
<keyword evidence="3" id="KW-0106">Calcium</keyword>
<proteinExistence type="inferred from homology"/>
<dbReference type="EMBL" id="JAUNZN010000028">
    <property type="protein sequence ID" value="KAK4807691.1"/>
    <property type="molecule type" value="Genomic_DNA"/>
</dbReference>
<organism evidence="5 6">
    <name type="scientific">Mycteria americana</name>
    <name type="common">Wood stork</name>
    <dbReference type="NCBI Taxonomy" id="33587"/>
    <lineage>
        <taxon>Eukaryota</taxon>
        <taxon>Metazoa</taxon>
        <taxon>Chordata</taxon>
        <taxon>Craniata</taxon>
        <taxon>Vertebrata</taxon>
        <taxon>Euteleostomi</taxon>
        <taxon>Archelosauria</taxon>
        <taxon>Archosauria</taxon>
        <taxon>Dinosauria</taxon>
        <taxon>Saurischia</taxon>
        <taxon>Theropoda</taxon>
        <taxon>Coelurosauria</taxon>
        <taxon>Aves</taxon>
        <taxon>Neognathae</taxon>
        <taxon>Neoaves</taxon>
        <taxon>Aequornithes</taxon>
        <taxon>Ciconiiformes</taxon>
        <taxon>Ciconiidae</taxon>
        <taxon>Mycteria</taxon>
    </lineage>
</organism>
<dbReference type="GO" id="GO:0005509">
    <property type="term" value="F:calcium ion binding"/>
    <property type="evidence" value="ECO:0007669"/>
    <property type="project" value="InterPro"/>
</dbReference>
<dbReference type="InterPro" id="IPR011992">
    <property type="entry name" value="EF-hand-dom_pair"/>
</dbReference>
<keyword evidence="2" id="KW-0479">Metal-binding</keyword>
<dbReference type="GO" id="GO:0070062">
    <property type="term" value="C:extracellular exosome"/>
    <property type="evidence" value="ECO:0007669"/>
    <property type="project" value="TreeGrafter"/>
</dbReference>
<dbReference type="PROSITE" id="PS00018">
    <property type="entry name" value="EF_HAND_1"/>
    <property type="match status" value="1"/>
</dbReference>
<dbReference type="GO" id="GO:0048306">
    <property type="term" value="F:calcium-dependent protein binding"/>
    <property type="evidence" value="ECO:0007669"/>
    <property type="project" value="TreeGrafter"/>
</dbReference>
<dbReference type="PROSITE" id="PS50222">
    <property type="entry name" value="EF_HAND_2"/>
    <property type="match status" value="1"/>
</dbReference>
<evidence type="ECO:0000313" key="6">
    <source>
        <dbReference type="Proteomes" id="UP001333110"/>
    </source>
</evidence>
<dbReference type="GO" id="GO:0005737">
    <property type="term" value="C:cytoplasm"/>
    <property type="evidence" value="ECO:0007669"/>
    <property type="project" value="TreeGrafter"/>
</dbReference>
<comment type="caution">
    <text evidence="5">The sequence shown here is derived from an EMBL/GenBank/DDBJ whole genome shotgun (WGS) entry which is preliminary data.</text>
</comment>
<comment type="similarity">
    <text evidence="1">Belongs to the S-100 family.</text>
</comment>
<dbReference type="InterPro" id="IPR018247">
    <property type="entry name" value="EF_Hand_1_Ca_BS"/>
</dbReference>
<keyword evidence="6" id="KW-1185">Reference proteome</keyword>
<accession>A0AAN7RSN0</accession>
<dbReference type="AlphaFoldDB" id="A0AAN7RSN0"/>
<name>A0AAN7RSN0_MYCAM</name>
<reference evidence="5 6" key="1">
    <citation type="journal article" date="2023" name="J. Hered.">
        <title>Chromosome-level genome of the wood stork (Mycteria americana) provides insight into avian chromosome evolution.</title>
        <authorList>
            <person name="Flamio R. Jr."/>
            <person name="Ramstad K.M."/>
        </authorList>
    </citation>
    <scope>NUCLEOTIDE SEQUENCE [LARGE SCALE GENOMIC DNA]</scope>
    <source>
        <strain evidence="5">JAX WOST 10</strain>
    </source>
</reference>
<dbReference type="InterPro" id="IPR013787">
    <property type="entry name" value="S100_Ca-bd_sub"/>
</dbReference>
<sequence length="121" mass="13906">MSASTQGTTALPETRHFPGHCTLEVALKTVVDVYHRYSTREGKPDLLSFNDFEALLTEQAPTFLQACNRKNPNYLRNLFKETDLNKDREVAFEEFTMVLAKLSDDAHRLIHHQDRCTPDKP</sequence>
<dbReference type="PANTHER" id="PTHR11639">
    <property type="entry name" value="S100 CALCIUM-BINDING PROTEIN"/>
    <property type="match status" value="1"/>
</dbReference>
<evidence type="ECO:0000259" key="4">
    <source>
        <dbReference type="PROSITE" id="PS50222"/>
    </source>
</evidence>